<organism evidence="2 3">
    <name type="scientific">Anthostomella pinea</name>
    <dbReference type="NCBI Taxonomy" id="933095"/>
    <lineage>
        <taxon>Eukaryota</taxon>
        <taxon>Fungi</taxon>
        <taxon>Dikarya</taxon>
        <taxon>Ascomycota</taxon>
        <taxon>Pezizomycotina</taxon>
        <taxon>Sordariomycetes</taxon>
        <taxon>Xylariomycetidae</taxon>
        <taxon>Xylariales</taxon>
        <taxon>Xylariaceae</taxon>
        <taxon>Anthostomella</taxon>
    </lineage>
</organism>
<evidence type="ECO:0000313" key="3">
    <source>
        <dbReference type="Proteomes" id="UP001295740"/>
    </source>
</evidence>
<evidence type="ECO:0000313" key="2">
    <source>
        <dbReference type="EMBL" id="CAJ2510017.1"/>
    </source>
</evidence>
<comment type="caution">
    <text evidence="2">The sequence shown here is derived from an EMBL/GenBank/DDBJ whole genome shotgun (WGS) entry which is preliminary data.</text>
</comment>
<reference evidence="2" key="1">
    <citation type="submission" date="2023-10" db="EMBL/GenBank/DDBJ databases">
        <authorList>
            <person name="Hackl T."/>
        </authorList>
    </citation>
    <scope>NUCLEOTIDE SEQUENCE</scope>
</reference>
<dbReference type="AlphaFoldDB" id="A0AAI8VT71"/>
<protein>
    <submittedName>
        <fullName evidence="2">Uu.00g059170.m01.CDS01</fullName>
    </submittedName>
</protein>
<dbReference type="Proteomes" id="UP001295740">
    <property type="component" value="Unassembled WGS sequence"/>
</dbReference>
<evidence type="ECO:0000256" key="1">
    <source>
        <dbReference type="SAM" id="MobiDB-lite"/>
    </source>
</evidence>
<accession>A0AAI8VT71</accession>
<dbReference type="EMBL" id="CAUWAG010000013">
    <property type="protein sequence ID" value="CAJ2510017.1"/>
    <property type="molecule type" value="Genomic_DNA"/>
</dbReference>
<gene>
    <name evidence="2" type="ORF">KHLLAP_LOCUS10485</name>
</gene>
<keyword evidence="3" id="KW-1185">Reference proteome</keyword>
<name>A0AAI8VT71_9PEZI</name>
<sequence>MRHIFRTGKQYIDLRQYRGGRKQPHRRFTCRGSSDCWSAAEDDGAGSGGQKRCRTKPMSQEKSEGDAEKLGTNLAAGRHARKPDDRKGWEAVESGQYRVQSATARLPGRPRARADPKNIVLIFWGHILGDAAADWLQEGGSAQKVGIAASFYQLGSDGKSWIRGERRGYYNGTG</sequence>
<proteinExistence type="predicted"/>
<feature type="region of interest" description="Disordered" evidence="1">
    <location>
        <begin position="39"/>
        <end position="89"/>
    </location>
</feature>
<feature type="compositionally biased region" description="Basic and acidic residues" evidence="1">
    <location>
        <begin position="59"/>
        <end position="69"/>
    </location>
</feature>